<dbReference type="InterPro" id="IPR038718">
    <property type="entry name" value="SNF2-like_sf"/>
</dbReference>
<keyword evidence="1 4" id="KW-0067">ATP-binding</keyword>
<keyword evidence="1 4" id="KW-0347">Helicase</keyword>
<name>A0A367LXM3_PSEAI</name>
<keyword evidence="1 4" id="KW-0378">Hydrolase</keyword>
<reference evidence="4 5" key="1">
    <citation type="submission" date="2018-07" db="EMBL/GenBank/DDBJ databases">
        <title>Mechanisms of high-level aminoglycoside resistance among Gram-negative pathogens in Brazil.</title>
        <authorList>
            <person name="Ballaben A.S."/>
            <person name="Darini A.L.C."/>
            <person name="Doi Y."/>
        </authorList>
    </citation>
    <scope>NUCLEOTIDE SEQUENCE [LARGE SCALE GENOMIC DNA]</scope>
    <source>
        <strain evidence="4 5">B2-305</strain>
    </source>
</reference>
<comment type="caution">
    <text evidence="4">The sequence shown here is derived from an EMBL/GenBank/DDBJ whole genome shotgun (WGS) entry which is preliminary data.</text>
</comment>
<dbReference type="EMBL" id="QORE01002589">
    <property type="protein sequence ID" value="RCI69924.1"/>
    <property type="molecule type" value="Genomic_DNA"/>
</dbReference>
<dbReference type="Pfam" id="PF00176">
    <property type="entry name" value="SNF2-rel_dom"/>
    <property type="match status" value="1"/>
</dbReference>
<sequence length="143" mass="15481">VLQAANEQGATSLSFAGEVIDISDAPAVQQELARARQNMTDVSDSEPHSEEGVLPGEDKEKVGVILKDADEINSALLRKAAAATPLVVPDWSAYAREPFPHQREGIEWMLKLMGAALQDETDDLYRLQGGLLADDMGLGKTYM</sequence>
<dbReference type="Proteomes" id="UP000253594">
    <property type="component" value="Unassembled WGS sequence"/>
</dbReference>
<dbReference type="GO" id="GO:0004386">
    <property type="term" value="F:helicase activity"/>
    <property type="evidence" value="ECO:0007669"/>
    <property type="project" value="UniProtKB-KW"/>
</dbReference>
<dbReference type="AlphaFoldDB" id="A0A367LXM3"/>
<dbReference type="GO" id="GO:0005524">
    <property type="term" value="F:ATP binding"/>
    <property type="evidence" value="ECO:0007669"/>
    <property type="project" value="InterPro"/>
</dbReference>
<feature type="non-terminal residue" evidence="4">
    <location>
        <position position="143"/>
    </location>
</feature>
<proteinExistence type="predicted"/>
<dbReference type="SUPFAM" id="SSF52540">
    <property type="entry name" value="P-loop containing nucleoside triphosphate hydrolases"/>
    <property type="match status" value="1"/>
</dbReference>
<evidence type="ECO:0000256" key="2">
    <source>
        <dbReference type="SAM" id="MobiDB-lite"/>
    </source>
</evidence>
<evidence type="ECO:0000256" key="1">
    <source>
        <dbReference type="ARBA" id="ARBA00022806"/>
    </source>
</evidence>
<keyword evidence="1 4" id="KW-0547">Nucleotide-binding</keyword>
<evidence type="ECO:0000313" key="4">
    <source>
        <dbReference type="EMBL" id="RCI69924.1"/>
    </source>
</evidence>
<feature type="non-terminal residue" evidence="4">
    <location>
        <position position="1"/>
    </location>
</feature>
<dbReference type="InterPro" id="IPR000330">
    <property type="entry name" value="SNF2_N"/>
</dbReference>
<evidence type="ECO:0000313" key="5">
    <source>
        <dbReference type="Proteomes" id="UP000253594"/>
    </source>
</evidence>
<protein>
    <submittedName>
        <fullName evidence="4">ATP-dependent helicase</fullName>
    </submittedName>
</protein>
<accession>A0A367LXM3</accession>
<dbReference type="InterPro" id="IPR027417">
    <property type="entry name" value="P-loop_NTPase"/>
</dbReference>
<feature type="compositionally biased region" description="Basic and acidic residues" evidence="2">
    <location>
        <begin position="45"/>
        <end position="57"/>
    </location>
</feature>
<evidence type="ECO:0000259" key="3">
    <source>
        <dbReference type="Pfam" id="PF00176"/>
    </source>
</evidence>
<dbReference type="Gene3D" id="3.40.50.10810">
    <property type="entry name" value="Tandem AAA-ATPase domain"/>
    <property type="match status" value="1"/>
</dbReference>
<gene>
    <name evidence="4" type="ORF">DT376_37335</name>
</gene>
<feature type="region of interest" description="Disordered" evidence="2">
    <location>
        <begin position="34"/>
        <end position="57"/>
    </location>
</feature>
<feature type="domain" description="SNF2 N-terminal" evidence="3">
    <location>
        <begin position="101"/>
        <end position="141"/>
    </location>
</feature>
<organism evidence="4 5">
    <name type="scientific">Pseudomonas aeruginosa</name>
    <dbReference type="NCBI Taxonomy" id="287"/>
    <lineage>
        <taxon>Bacteria</taxon>
        <taxon>Pseudomonadati</taxon>
        <taxon>Pseudomonadota</taxon>
        <taxon>Gammaproteobacteria</taxon>
        <taxon>Pseudomonadales</taxon>
        <taxon>Pseudomonadaceae</taxon>
        <taxon>Pseudomonas</taxon>
    </lineage>
</organism>